<evidence type="ECO:0000256" key="2">
    <source>
        <dbReference type="SAM" id="SignalP"/>
    </source>
</evidence>
<dbReference type="Gene3D" id="2.60.120.200">
    <property type="match status" value="1"/>
</dbReference>
<dbReference type="AlphaFoldDB" id="A0A1G7IAI7"/>
<sequence length="288" mass="31748">MKKIYLTVLLTLIANLFSSQIIFQEDFDGIAGPTAGGAGTYTFPSGWLLRNVDNRTPASAVAYVNDAWERREDFSNNVLDSVAISTSWYNPFGAANDWMWTPEVTLPSTGNFKMKWNAIAYDPEYRDGYEVRIMLSPNVPTGGSGTIGNQITNSTVLTSVAAENSTWTAREIDLTSYLGSTFRIAFRNNSNDKFLLLIDDVVIGENATLDNMEVPRKNNFFISQNPVKNKTLMVHSLEATSATLYDATGKKVTSFDLIKGSNSISLKIPKGNYILKTNGGFSSKLIVE</sequence>
<dbReference type="EMBL" id="FNBH01000001">
    <property type="protein sequence ID" value="SDF09526.1"/>
    <property type="molecule type" value="Genomic_DNA"/>
</dbReference>
<dbReference type="NCBIfam" id="NF038128">
    <property type="entry name" value="choice_anch_J"/>
    <property type="match status" value="1"/>
</dbReference>
<dbReference type="OrthoDB" id="951108at2"/>
<keyword evidence="5" id="KW-1185">Reference proteome</keyword>
<dbReference type="InterPro" id="IPR026444">
    <property type="entry name" value="Secre_tail"/>
</dbReference>
<evidence type="ECO:0000259" key="3">
    <source>
        <dbReference type="Pfam" id="PF07675"/>
    </source>
</evidence>
<dbReference type="Proteomes" id="UP000199203">
    <property type="component" value="Unassembled WGS sequence"/>
</dbReference>
<gene>
    <name evidence="4" type="ORF">SAMN05421825_1026</name>
</gene>
<protein>
    <submittedName>
        <fullName evidence="4">Por secretion system C-terminal sorting domain-containing protein</fullName>
    </submittedName>
</protein>
<dbReference type="Pfam" id="PF07675">
    <property type="entry name" value="Cleaved_Adhesin"/>
    <property type="match status" value="1"/>
</dbReference>
<evidence type="ECO:0000256" key="1">
    <source>
        <dbReference type="ARBA" id="ARBA00022729"/>
    </source>
</evidence>
<dbReference type="InterPro" id="IPR011628">
    <property type="entry name" value="Cleaved_adhesin"/>
</dbReference>
<organism evidence="4 5">
    <name type="scientific">Epilithonimonas hungarica</name>
    <dbReference type="NCBI Taxonomy" id="454006"/>
    <lineage>
        <taxon>Bacteria</taxon>
        <taxon>Pseudomonadati</taxon>
        <taxon>Bacteroidota</taxon>
        <taxon>Flavobacteriia</taxon>
        <taxon>Flavobacteriales</taxon>
        <taxon>Weeksellaceae</taxon>
        <taxon>Chryseobacterium group</taxon>
        <taxon>Epilithonimonas</taxon>
    </lineage>
</organism>
<reference evidence="5" key="1">
    <citation type="submission" date="2016-10" db="EMBL/GenBank/DDBJ databases">
        <authorList>
            <person name="Varghese N."/>
            <person name="Submissions S."/>
        </authorList>
    </citation>
    <scope>NUCLEOTIDE SEQUENCE [LARGE SCALE GENOMIC DNA]</scope>
    <source>
        <strain evidence="5">DSM 19684</strain>
    </source>
</reference>
<evidence type="ECO:0000313" key="4">
    <source>
        <dbReference type="EMBL" id="SDF09526.1"/>
    </source>
</evidence>
<feature type="chain" id="PRO_5011735463" evidence="2">
    <location>
        <begin position="25"/>
        <end position="288"/>
    </location>
</feature>
<dbReference type="RefSeq" id="WP_089871922.1">
    <property type="nucleotide sequence ID" value="NZ_FNBH01000001.1"/>
</dbReference>
<dbReference type="NCBIfam" id="TIGR04183">
    <property type="entry name" value="Por_Secre_tail"/>
    <property type="match status" value="1"/>
</dbReference>
<evidence type="ECO:0000313" key="5">
    <source>
        <dbReference type="Proteomes" id="UP000199203"/>
    </source>
</evidence>
<name>A0A1G7IAI7_9FLAO</name>
<proteinExistence type="predicted"/>
<feature type="signal peptide" evidence="2">
    <location>
        <begin position="1"/>
        <end position="24"/>
    </location>
</feature>
<accession>A0A1G7IAI7</accession>
<feature type="domain" description="Cleaved adhesin" evidence="3">
    <location>
        <begin position="80"/>
        <end position="203"/>
    </location>
</feature>
<keyword evidence="1 2" id="KW-0732">Signal</keyword>
<dbReference type="STRING" id="454006.SAMN05421825_1026"/>